<reference evidence="1" key="1">
    <citation type="submission" date="2018-05" db="EMBL/GenBank/DDBJ databases">
        <authorList>
            <person name="Lanie J.A."/>
            <person name="Ng W.-L."/>
            <person name="Kazmierczak K.M."/>
            <person name="Andrzejewski T.M."/>
            <person name="Davidsen T.M."/>
            <person name="Wayne K.J."/>
            <person name="Tettelin H."/>
            <person name="Glass J.I."/>
            <person name="Rusch D."/>
            <person name="Podicherti R."/>
            <person name="Tsui H.-C.T."/>
            <person name="Winkler M.E."/>
        </authorList>
    </citation>
    <scope>NUCLEOTIDE SEQUENCE</scope>
</reference>
<accession>A0A382QXM3</accession>
<gene>
    <name evidence="1" type="ORF">METZ01_LOCUS341935</name>
</gene>
<proteinExistence type="predicted"/>
<dbReference type="AlphaFoldDB" id="A0A382QXM3"/>
<organism evidence="1">
    <name type="scientific">marine metagenome</name>
    <dbReference type="NCBI Taxonomy" id="408172"/>
    <lineage>
        <taxon>unclassified sequences</taxon>
        <taxon>metagenomes</taxon>
        <taxon>ecological metagenomes</taxon>
    </lineage>
</organism>
<sequence>MVLLSDANDTEEIVGRTPFAPWPM</sequence>
<dbReference type="EMBL" id="UINC01116975">
    <property type="protein sequence ID" value="SVC89081.1"/>
    <property type="molecule type" value="Genomic_DNA"/>
</dbReference>
<protein>
    <submittedName>
        <fullName evidence="1">Uncharacterized protein</fullName>
    </submittedName>
</protein>
<evidence type="ECO:0000313" key="1">
    <source>
        <dbReference type="EMBL" id="SVC89081.1"/>
    </source>
</evidence>
<name>A0A382QXM3_9ZZZZ</name>